<accession>A0A0G0IVG8</accession>
<comment type="caution">
    <text evidence="1">The sequence shown here is derived from an EMBL/GenBank/DDBJ whole genome shotgun (WGS) entry which is preliminary data.</text>
</comment>
<sequence length="65" mass="7331">MSTERREQPGAWSVEQVLTMDVKDARKTRELLGFMRMADDATKIALGNAFVERSAQNDEMRAEAA</sequence>
<reference evidence="1 2" key="1">
    <citation type="journal article" date="2015" name="Nature">
        <title>rRNA introns, odd ribosomes, and small enigmatic genomes across a large radiation of phyla.</title>
        <authorList>
            <person name="Brown C.T."/>
            <person name="Hug L.A."/>
            <person name="Thomas B.C."/>
            <person name="Sharon I."/>
            <person name="Castelle C.J."/>
            <person name="Singh A."/>
            <person name="Wilkins M.J."/>
            <person name="Williams K.H."/>
            <person name="Banfield J.F."/>
        </authorList>
    </citation>
    <scope>NUCLEOTIDE SEQUENCE [LARGE SCALE GENOMIC DNA]</scope>
</reference>
<gene>
    <name evidence="1" type="ORF">US42_C0002G0079</name>
</gene>
<evidence type="ECO:0000313" key="2">
    <source>
        <dbReference type="Proteomes" id="UP000034849"/>
    </source>
</evidence>
<evidence type="ECO:0000313" key="1">
    <source>
        <dbReference type="EMBL" id="KKQ28124.1"/>
    </source>
</evidence>
<dbReference type="Proteomes" id="UP000034849">
    <property type="component" value="Unassembled WGS sequence"/>
</dbReference>
<dbReference type="STRING" id="1619046.US42_C0002G0079"/>
<organism evidence="1 2">
    <name type="scientific">Candidatus Magasanikbacteria bacterium GW2011_GWC2_37_14</name>
    <dbReference type="NCBI Taxonomy" id="1619046"/>
    <lineage>
        <taxon>Bacteria</taxon>
        <taxon>Candidatus Magasanikiibacteriota</taxon>
    </lineage>
</organism>
<dbReference type="AlphaFoldDB" id="A0A0G0IVG8"/>
<protein>
    <submittedName>
        <fullName evidence="1">Uncharacterized protein</fullName>
    </submittedName>
</protein>
<proteinExistence type="predicted"/>
<name>A0A0G0IVG8_9BACT</name>
<dbReference type="EMBL" id="LBSX01000002">
    <property type="protein sequence ID" value="KKQ28124.1"/>
    <property type="molecule type" value="Genomic_DNA"/>
</dbReference>